<keyword evidence="3" id="KW-0732">Signal</keyword>
<gene>
    <name evidence="5" type="ORF">ENV30_04365</name>
</gene>
<evidence type="ECO:0000256" key="2">
    <source>
        <dbReference type="ARBA" id="ARBA00007639"/>
    </source>
</evidence>
<comment type="caution">
    <text evidence="5">The sequence shown here is derived from an EMBL/GenBank/DDBJ whole genome shotgun (WGS) entry which is preliminary data.</text>
</comment>
<dbReference type="PANTHER" id="PTHR46847:SF1">
    <property type="entry name" value="D-ALLOSE-BINDING PERIPLASMIC PROTEIN-RELATED"/>
    <property type="match status" value="1"/>
</dbReference>
<dbReference type="InterPro" id="IPR028082">
    <property type="entry name" value="Peripla_BP_I"/>
</dbReference>
<dbReference type="Pfam" id="PF13407">
    <property type="entry name" value="Peripla_BP_4"/>
    <property type="match status" value="1"/>
</dbReference>
<dbReference type="Gene3D" id="3.40.50.2300">
    <property type="match status" value="2"/>
</dbReference>
<dbReference type="AlphaFoldDB" id="A0A7V3YG86"/>
<name>A0A7V3YG86_9BACT</name>
<reference evidence="5" key="1">
    <citation type="journal article" date="2020" name="mSystems">
        <title>Genome- and Community-Level Interaction Insights into Carbon Utilization and Element Cycling Functions of Hydrothermarchaeota in Hydrothermal Sediment.</title>
        <authorList>
            <person name="Zhou Z."/>
            <person name="Liu Y."/>
            <person name="Xu W."/>
            <person name="Pan J."/>
            <person name="Luo Z.H."/>
            <person name="Li M."/>
        </authorList>
    </citation>
    <scope>NUCLEOTIDE SEQUENCE [LARGE SCALE GENOMIC DNA]</scope>
    <source>
        <strain evidence="5">SpSt-747</strain>
    </source>
</reference>
<evidence type="ECO:0000256" key="3">
    <source>
        <dbReference type="ARBA" id="ARBA00022729"/>
    </source>
</evidence>
<feature type="domain" description="Periplasmic binding protein" evidence="4">
    <location>
        <begin position="35"/>
        <end position="296"/>
    </location>
</feature>
<sequence>MRKILVALVLVTLVVGILVGGVFAEGKKPKIAWCPAISDPFYYMIGKGIADKCKELGLELFVAEYPKAWGPEVQVPILEAVAARGDIDVIITGPTSKDALIAPLKRIHDMGIEIITVDTYIGDGDYSKPSEYSFPLTFIGTDNFQGGVEIAHRLAEMIGKKGKVFVETTNPDVSSVVERVEGFKKGMSEYPDIEIVGVEYCLDIQEKAQQQVAAALAAHPDIVGIFGTNLYSAQGAYQAVVNAGLAGVVKIASWDATEDLIKALREGKVDLVLAQKPYEIGTLAVEAAYQYFVEGKEIPKRMVPGFFFFTRDNVDDPEAQQYIYRAD</sequence>
<protein>
    <recommendedName>
        <fullName evidence="4">Periplasmic binding protein domain-containing protein</fullName>
    </recommendedName>
</protein>
<comment type="similarity">
    <text evidence="2">Belongs to the bacterial solute-binding protein 2 family.</text>
</comment>
<comment type="subcellular location">
    <subcellularLocation>
        <location evidence="1">Cell envelope</location>
    </subcellularLocation>
</comment>
<dbReference type="GO" id="GO:0030246">
    <property type="term" value="F:carbohydrate binding"/>
    <property type="evidence" value="ECO:0007669"/>
    <property type="project" value="UniProtKB-ARBA"/>
</dbReference>
<accession>A0A7V3YG86</accession>
<dbReference type="PANTHER" id="PTHR46847">
    <property type="entry name" value="D-ALLOSE-BINDING PERIPLASMIC PROTEIN-RELATED"/>
    <property type="match status" value="1"/>
</dbReference>
<dbReference type="EMBL" id="DTFV01000059">
    <property type="protein sequence ID" value="HGI30528.1"/>
    <property type="molecule type" value="Genomic_DNA"/>
</dbReference>
<evidence type="ECO:0000259" key="4">
    <source>
        <dbReference type="Pfam" id="PF13407"/>
    </source>
</evidence>
<proteinExistence type="inferred from homology"/>
<organism evidence="5">
    <name type="scientific">Candidatus Caldatribacterium californiense</name>
    <dbReference type="NCBI Taxonomy" id="1454726"/>
    <lineage>
        <taxon>Bacteria</taxon>
        <taxon>Pseudomonadati</taxon>
        <taxon>Atribacterota</taxon>
        <taxon>Atribacteria</taxon>
        <taxon>Atribacterales</taxon>
        <taxon>Candidatus Caldatribacteriaceae</taxon>
        <taxon>Candidatus Caldatribacterium</taxon>
    </lineage>
</organism>
<dbReference type="SUPFAM" id="SSF53822">
    <property type="entry name" value="Periplasmic binding protein-like I"/>
    <property type="match status" value="1"/>
</dbReference>
<evidence type="ECO:0000256" key="1">
    <source>
        <dbReference type="ARBA" id="ARBA00004196"/>
    </source>
</evidence>
<dbReference type="CDD" id="cd20007">
    <property type="entry name" value="PBP1_ABC_sugar_binding-like"/>
    <property type="match status" value="1"/>
</dbReference>
<evidence type="ECO:0000313" key="5">
    <source>
        <dbReference type="EMBL" id="HGI30528.1"/>
    </source>
</evidence>
<dbReference type="GO" id="GO:0030313">
    <property type="term" value="C:cell envelope"/>
    <property type="evidence" value="ECO:0007669"/>
    <property type="project" value="UniProtKB-SubCell"/>
</dbReference>
<dbReference type="InterPro" id="IPR025997">
    <property type="entry name" value="SBP_2_dom"/>
</dbReference>